<protein>
    <submittedName>
        <fullName evidence="2">Uncharacterized protein</fullName>
    </submittedName>
</protein>
<dbReference type="PANTHER" id="PTHR35558">
    <property type="entry name" value="SGNH_HYDRO DOMAIN-CONTAINING PROTEIN"/>
    <property type="match status" value="1"/>
</dbReference>
<proteinExistence type="predicted"/>
<feature type="compositionally biased region" description="Polar residues" evidence="1">
    <location>
        <begin position="67"/>
        <end position="89"/>
    </location>
</feature>
<accession>A0A6J8CIQ0</accession>
<dbReference type="AlphaFoldDB" id="A0A6J8CIQ0"/>
<dbReference type="SUPFAM" id="SSF48452">
    <property type="entry name" value="TPR-like"/>
    <property type="match status" value="1"/>
</dbReference>
<dbReference type="EMBL" id="CACVKT020005427">
    <property type="protein sequence ID" value="CAC5394977.1"/>
    <property type="molecule type" value="Genomic_DNA"/>
</dbReference>
<gene>
    <name evidence="2" type="ORF">MCOR_29693</name>
</gene>
<dbReference type="InterPro" id="IPR011990">
    <property type="entry name" value="TPR-like_helical_dom_sf"/>
</dbReference>
<dbReference type="Proteomes" id="UP000507470">
    <property type="component" value="Unassembled WGS sequence"/>
</dbReference>
<reference evidence="2 3" key="1">
    <citation type="submission" date="2020-06" db="EMBL/GenBank/DDBJ databases">
        <authorList>
            <person name="Li R."/>
            <person name="Bekaert M."/>
        </authorList>
    </citation>
    <scope>NUCLEOTIDE SEQUENCE [LARGE SCALE GENOMIC DNA]</scope>
    <source>
        <strain evidence="3">wild</strain>
    </source>
</reference>
<dbReference type="PANTHER" id="PTHR35558:SF1">
    <property type="entry name" value="ENDONUCLEASE_EXONUCLEASE_PHOSPHATASE DOMAIN-CONTAINING PROTEIN"/>
    <property type="match status" value="1"/>
</dbReference>
<name>A0A6J8CIQ0_MYTCO</name>
<sequence>MSIASFTIQFEKQNILQKWGKRFVCHRGPLNVLTQQRKGYGPQHSVASQHRLVLVRRGYLPKVQQRHGPTQMGSRSSNVVGQHTSTPISAQMTPEIRSEVIQTVNALINSPATVTSPDSVNERLQWNTGITQSSNILPVINVNDNLGLNVSQQTQDKIINGENVDLGILLTNSSTEQLNSLTLDTNGQLVIQTEPSKQITDINTWIDAFLIYISIYVGVHLEDTQNILKYMYSVKLGSSRPIRLDVTTTCISLVLYKYLCQNKEGSEEYVRTIRMLINLRDNLTTNDLNVVITGGSFGEGLDLYGGDIDIVQAQTYIEVSEFAFDFCKTYFKMETESEYPGYTMLLLIFTTNSNAFQHCKKLNGKYYFSNVLFKQVFLYSKTGVNIIHGPCLSTEDGDYDYAHALHSKLWISAAENWITRSKNLWPSYEVKQSIKAQTIRLTGVYGNTNCYLKYKSCQYDLMQNIYHDAASGWLLIASLFYRTHQYNRAIDIISNYVNCKLYPKSEMLLTFIQLCSVKSFQKRLLPLLKIERCDFVRFQSKSTLIPQELQMEVEDMSHHFPATVYIHLLRFLCHYHLNNHLERHDSLRDLQKTIKKSDRIETPMAKAISYICLGIALQLDGDKDSARNAFQQAYKFDSFRAKEVAPKRLTMLKLFYQ</sequence>
<feature type="region of interest" description="Disordered" evidence="1">
    <location>
        <begin position="64"/>
        <end position="89"/>
    </location>
</feature>
<keyword evidence="3" id="KW-1185">Reference proteome</keyword>
<evidence type="ECO:0000313" key="2">
    <source>
        <dbReference type="EMBL" id="CAC5394977.1"/>
    </source>
</evidence>
<evidence type="ECO:0000256" key="1">
    <source>
        <dbReference type="SAM" id="MobiDB-lite"/>
    </source>
</evidence>
<organism evidence="2 3">
    <name type="scientific">Mytilus coruscus</name>
    <name type="common">Sea mussel</name>
    <dbReference type="NCBI Taxonomy" id="42192"/>
    <lineage>
        <taxon>Eukaryota</taxon>
        <taxon>Metazoa</taxon>
        <taxon>Spiralia</taxon>
        <taxon>Lophotrochozoa</taxon>
        <taxon>Mollusca</taxon>
        <taxon>Bivalvia</taxon>
        <taxon>Autobranchia</taxon>
        <taxon>Pteriomorphia</taxon>
        <taxon>Mytilida</taxon>
        <taxon>Mytiloidea</taxon>
        <taxon>Mytilidae</taxon>
        <taxon>Mytilinae</taxon>
        <taxon>Mytilus</taxon>
    </lineage>
</organism>
<evidence type="ECO:0000313" key="3">
    <source>
        <dbReference type="Proteomes" id="UP000507470"/>
    </source>
</evidence>